<feature type="coiled-coil region" evidence="2">
    <location>
        <begin position="1108"/>
        <end position="1138"/>
    </location>
</feature>
<proteinExistence type="inferred from homology"/>
<keyword evidence="8" id="KW-1185">Reference proteome</keyword>
<feature type="compositionally biased region" description="Acidic residues" evidence="3">
    <location>
        <begin position="854"/>
        <end position="869"/>
    </location>
</feature>
<dbReference type="InterPro" id="IPR009003">
    <property type="entry name" value="Peptidase_S1_PA"/>
</dbReference>
<comment type="caution">
    <text evidence="6">The sequence shown here is derived from an EMBL/GenBank/DDBJ whole genome shotgun (WGS) entry which is preliminary data.</text>
</comment>
<sequence length="2456" mass="269977">MAILLERRFSHLNDSLLTAVEMGDDPQGSGANASLLKAVRQEATAKLESLDVDEVLDFDPLRRSVFAAVVSVCSVLFFAAGATGHFNVWANRVVMLSSELWPRRTHLEVEGFDDGHRKVARGSDVEILVKADTAKEVPEVVELTYLTDEGVRGRQFMQREGEATAGKEEYQYYTYTFEAIPSGRMVQIEGGDVRLDDLRLEVVDSPTITEMTLDFSYPAYTGLSPSAGNQATGAMQVPRGAGIVLHASSNKPLLGVKVQLTGGDAPEEVQQLSLASEESFDLTLDSLDQDRVLLFTLTDTDGLQNREPLRLALAAIPDSEPQLSIRPDGIGSAITPMARLPFAGKLTDDYGVVELWFEYLIDHGHPRRADVRLPRKNITDVEVREAFDVRALELEPGRQLEIRMAASDNHALQPEGPHEGASETFTLDVVTPEELRAMLESRELNLRRRFESIIESVETTHQRLITLAPEALVPVEEDPAVSAESEADDSSADNAAKALSLAMLGVQRALQDSRMNSAETLGIATSFEQIGAELQNNRVPDYEELLSRLNDGIASPLRNIADEMFASFRGELEQLRDALPAAAGEEVDLESLDAALAASVLESEEILAEMRRVLDRMLELETFNELVDLLESIIESQEKISELTKEERKAQLRRLLEAQDESAPASTDDATNMEPAEQLALEQQQLAAKYQRFEEVLLRVAELAASEDPERAALLRRTVAQSKEDMIGVQLNEVIDLLKSNRLANAVKNQEALQTDLVSLLDLLLSEDRNKKLDERKKQVEEWIKEVNKLIKQQRAVQGSTESGGEPQRNAGLQAKLADRTGELSKEMRTADEEASETDGDGESSDDDRKAEDAEPAEAEGEPSDAEGDGAEKPADGKSADAPGEGEKADSESESSEGEPSESGGEPQEGSSPGQPGGQPMPGGGSGKPQQSQEQQSKESDPVQQRLEAAQQKMREAQKRLEDALREEAVEKQEEALRELEQAKAELEQILRQLREEEIKRTLGMLETRFRKMLDLQVAIYEDTLRLDNVPREQWERDEEIQAGRLSSRESELILDAEKALAILSDDGTAVALPEAILQMREDMQQVATRLAQSKVSEVTQAIEEDIIAALEEIIAALEKAQADLEEQQQQQQQQQQGQPADPPLVDRLAELKMIRALQMRVNRRTVRFSEMVEGEQAFEPDLLKALEELSARELRIYRVLRDIVEIYEDAVWQAPDPAEVRQQLFTWLEEQDAEKAKLEQAEKLWKEQIAPGPVSAEVVLEVTAQTVGLIDPRAAELVALCDRPLEKLPLPEIDVLDDETLPALVRNNLKLLYGRWLASERLYDEASVQLEGLTVDDVVDPASLLFYQAVVHHRMLNQVQGLEAIERLLRGPSTTPRRYVSIAGLMQVDLEGLEDESLDHISRRMQDIQRRLELGRPGEKTQEVEDGVIASLDKLIEEMEKQQQGGGSGGGAAPLQPSAPAEESRIMAGKGPGEVDPKSIGSGSGWGDLPPKQREAALQQISQQFPSHYRAAIEQYFRRSAQVRQLSGQTLTGTLTELGAKSMTLESEDGTATTLVTTDVLGVTPRAETTSAATNRSGSNADAPSFPVVLTDGSRLRGSKFTVEDSEASVFSDNGETTWKLPAKSLSWVRFVPASPSVDGQWNEIVAAEHATDVLVVNKGDSLDFLEGVLGDVTDQTVTFSLDGDELAVKRSKVAGLIYYNATAAESAEAVCQVRGRDGLLLMASDISLAEDALQATTLSGLQLDIPWNEIRNVDFSQGKVVYLSDLETETQQWTPYFQAMQLPASTLNYYLPRRDQAFDGEALRLAGEAYTRGMAIRSRTELVYRLPGKYRRFVALAGIDDRMRPQGHVHLLVYADDQLLLDQEIGGNDKPLPIDLDLTGATRLRLIVDFGQDLDISDHFDLCAVLDAEAERIEVMAKASRSALAIFSAEGGDGGGSGVVISPDGYAVSNFHVTSSTGDVMKCGMSDGQLYDAVIVGIDPTGDVALLKLLGRDDFPAARLADSDKVRPGDWSFVVGNPFLLATDYQPTVTFGIISGVNRYQYPSGTILEYSDCIQTDASINPGNSGGPLFNAQGEVIGIVGRGSFEKRGRVNVGVGYAISINQVKNFLGHLRSGRVVDHATLGATVSTDAQGRVIVGDILDNSDAYRRGLRFGDEIVSFGGRPIRTVNAFKNVLGIFPQGWRIPLSYRRDGEKHDVLVRLQRLHNPTELRALLKQMPGEQPPGHEKPTPEEAPIDETNDESDGPRPADLVKKRTGYINYYFNELERSRVWESMSAHGDFTTVAGPWHLEGTVVSGDRFSLDIDDIAARLTLPMNEWQVTLAEDAASSLDPPSSGGMLLALALWRRILVNGPEDFGQMYYLGTSPLPGHDGMADVLVGFYAGVECHFSIDPVEGDVLAVEMFPSEVVDPCRLRLSDYRTVGQQQLPHLIEIEYGDEVFTVLSIDEASLEAGEVRP</sequence>
<dbReference type="EMBL" id="CAMXCT030000001">
    <property type="protein sequence ID" value="CAL4759320.1"/>
    <property type="molecule type" value="Genomic_DNA"/>
</dbReference>
<evidence type="ECO:0000313" key="7">
    <source>
        <dbReference type="EMBL" id="CAL4759320.1"/>
    </source>
</evidence>
<feature type="region of interest" description="Disordered" evidence="3">
    <location>
        <begin position="2218"/>
        <end position="2251"/>
    </location>
</feature>
<dbReference type="InterPro" id="IPR038637">
    <property type="entry name" value="NPCBM_sf"/>
</dbReference>
<evidence type="ECO:0000313" key="8">
    <source>
        <dbReference type="Proteomes" id="UP001152797"/>
    </source>
</evidence>
<dbReference type="Gene3D" id="2.40.10.120">
    <property type="match status" value="1"/>
</dbReference>
<feature type="compositionally biased region" description="Acidic residues" evidence="3">
    <location>
        <begin position="833"/>
        <end position="846"/>
    </location>
</feature>
<dbReference type="GO" id="GO:0004252">
    <property type="term" value="F:serine-type endopeptidase activity"/>
    <property type="evidence" value="ECO:0007669"/>
    <property type="project" value="InterPro"/>
</dbReference>
<dbReference type="PANTHER" id="PTHR43019:SF62">
    <property type="entry name" value="SERINE ENDOPROTEASE DEGS"/>
    <property type="match status" value="1"/>
</dbReference>
<feature type="compositionally biased region" description="Basic and acidic residues" evidence="3">
    <location>
        <begin position="870"/>
        <end position="891"/>
    </location>
</feature>
<accession>A0A9P1BGC2</accession>
<dbReference type="OrthoDB" id="4217619at2759"/>
<feature type="compositionally biased region" description="Low complexity" evidence="3">
    <location>
        <begin position="901"/>
        <end position="914"/>
    </location>
</feature>
<evidence type="ECO:0000256" key="2">
    <source>
        <dbReference type="SAM" id="Coils"/>
    </source>
</evidence>
<dbReference type="SUPFAM" id="SSF49785">
    <property type="entry name" value="Galactose-binding domain-like"/>
    <property type="match status" value="1"/>
</dbReference>
<evidence type="ECO:0000256" key="1">
    <source>
        <dbReference type="ARBA" id="ARBA00010541"/>
    </source>
</evidence>
<reference evidence="7 8" key="2">
    <citation type="submission" date="2024-05" db="EMBL/GenBank/DDBJ databases">
        <authorList>
            <person name="Chen Y."/>
            <person name="Shah S."/>
            <person name="Dougan E. K."/>
            <person name="Thang M."/>
            <person name="Chan C."/>
        </authorList>
    </citation>
    <scope>NUCLEOTIDE SEQUENCE [LARGE SCALE GENOMIC DNA]</scope>
</reference>
<dbReference type="SUPFAM" id="SSF50494">
    <property type="entry name" value="Trypsin-like serine proteases"/>
    <property type="match status" value="1"/>
</dbReference>
<evidence type="ECO:0000259" key="4">
    <source>
        <dbReference type="SMART" id="SM00228"/>
    </source>
</evidence>
<dbReference type="PRINTS" id="PR00834">
    <property type="entry name" value="PROTEASES2C"/>
</dbReference>
<organism evidence="6">
    <name type="scientific">Cladocopium goreaui</name>
    <dbReference type="NCBI Taxonomy" id="2562237"/>
    <lineage>
        <taxon>Eukaryota</taxon>
        <taxon>Sar</taxon>
        <taxon>Alveolata</taxon>
        <taxon>Dinophyceae</taxon>
        <taxon>Suessiales</taxon>
        <taxon>Symbiodiniaceae</taxon>
        <taxon>Cladocopium</taxon>
    </lineage>
</organism>
<dbReference type="InterPro" id="IPR008979">
    <property type="entry name" value="Galactose-bd-like_sf"/>
</dbReference>
<dbReference type="EMBL" id="CAMXCT020000001">
    <property type="protein sequence ID" value="CAL1125383.1"/>
    <property type="molecule type" value="Genomic_DNA"/>
</dbReference>
<feature type="domain" description="PDZ" evidence="4">
    <location>
        <begin position="2122"/>
        <end position="2193"/>
    </location>
</feature>
<dbReference type="SMART" id="SM00228">
    <property type="entry name" value="PDZ"/>
    <property type="match status" value="1"/>
</dbReference>
<dbReference type="PANTHER" id="PTHR43019">
    <property type="entry name" value="SERINE ENDOPROTEASE DEGS"/>
    <property type="match status" value="1"/>
</dbReference>
<feature type="compositionally biased region" description="Acidic residues" evidence="3">
    <location>
        <begin position="2234"/>
        <end position="2243"/>
    </location>
</feature>
<name>A0A9P1BGC2_9DINO</name>
<dbReference type="Pfam" id="PF08305">
    <property type="entry name" value="NPCBM"/>
    <property type="match status" value="1"/>
</dbReference>
<dbReference type="Proteomes" id="UP001152797">
    <property type="component" value="Unassembled WGS sequence"/>
</dbReference>
<dbReference type="SUPFAM" id="SSF50156">
    <property type="entry name" value="PDZ domain-like"/>
    <property type="match status" value="1"/>
</dbReference>
<feature type="compositionally biased region" description="Gly residues" evidence="3">
    <location>
        <begin position="915"/>
        <end position="927"/>
    </location>
</feature>
<feature type="domain" description="Glycosyl hydrolase family 98 putative carbohydrate-binding module" evidence="5">
    <location>
        <begin position="1759"/>
        <end position="1910"/>
    </location>
</feature>
<dbReference type="Gene3D" id="2.60.120.1060">
    <property type="entry name" value="NPCBM/NEW2 domain"/>
    <property type="match status" value="1"/>
</dbReference>
<evidence type="ECO:0000256" key="3">
    <source>
        <dbReference type="SAM" id="MobiDB-lite"/>
    </source>
</evidence>
<feature type="region of interest" description="Disordered" evidence="3">
    <location>
        <begin position="1441"/>
        <end position="1487"/>
    </location>
</feature>
<dbReference type="InterPro" id="IPR036034">
    <property type="entry name" value="PDZ_sf"/>
</dbReference>
<comment type="similarity">
    <text evidence="1">Belongs to the peptidase S1C family.</text>
</comment>
<dbReference type="SMART" id="SM00776">
    <property type="entry name" value="NPCBM"/>
    <property type="match status" value="1"/>
</dbReference>
<dbReference type="InterPro" id="IPR013222">
    <property type="entry name" value="Glyco_hyd_98_carb-bd"/>
</dbReference>
<dbReference type="Pfam" id="PF13365">
    <property type="entry name" value="Trypsin_2"/>
    <property type="match status" value="1"/>
</dbReference>
<evidence type="ECO:0000313" key="6">
    <source>
        <dbReference type="EMBL" id="CAI3972008.1"/>
    </source>
</evidence>
<evidence type="ECO:0000259" key="5">
    <source>
        <dbReference type="SMART" id="SM00776"/>
    </source>
</evidence>
<gene>
    <name evidence="6" type="ORF">C1SCF055_LOCUS598</name>
</gene>
<feature type="compositionally biased region" description="Basic and acidic residues" evidence="3">
    <location>
        <begin position="817"/>
        <end position="832"/>
    </location>
</feature>
<dbReference type="InterPro" id="IPR001478">
    <property type="entry name" value="PDZ"/>
</dbReference>
<dbReference type="Gene3D" id="2.30.42.10">
    <property type="match status" value="1"/>
</dbReference>
<dbReference type="EMBL" id="CAMXCT010000001">
    <property type="protein sequence ID" value="CAI3972008.1"/>
    <property type="molecule type" value="Genomic_DNA"/>
</dbReference>
<reference evidence="6" key="1">
    <citation type="submission" date="2022-10" db="EMBL/GenBank/DDBJ databases">
        <authorList>
            <person name="Chen Y."/>
            <person name="Dougan E. K."/>
            <person name="Chan C."/>
            <person name="Rhodes N."/>
            <person name="Thang M."/>
        </authorList>
    </citation>
    <scope>NUCLEOTIDE SEQUENCE</scope>
</reference>
<feature type="region of interest" description="Disordered" evidence="3">
    <location>
        <begin position="795"/>
        <end position="960"/>
    </location>
</feature>
<dbReference type="GO" id="GO:0006508">
    <property type="term" value="P:proteolysis"/>
    <property type="evidence" value="ECO:0007669"/>
    <property type="project" value="InterPro"/>
</dbReference>
<dbReference type="InterPro" id="IPR001940">
    <property type="entry name" value="Peptidase_S1C"/>
</dbReference>
<keyword evidence="2" id="KW-0175">Coiled coil</keyword>
<protein>
    <submittedName>
        <fullName evidence="7">Periplasmic serine endoprotease DegP (Heat shoc k protein DegP) (Protease Do)</fullName>
    </submittedName>
</protein>
<feature type="coiled-coil region" evidence="2">
    <location>
        <begin position="626"/>
        <end position="696"/>
    </location>
</feature>